<protein>
    <recommendedName>
        <fullName evidence="3">Band 7 domain-containing protein</fullName>
    </recommendedName>
</protein>
<dbReference type="OrthoDB" id="9809197at2"/>
<dbReference type="PRINTS" id="PR00721">
    <property type="entry name" value="STOMATIN"/>
</dbReference>
<accession>D5E6C1</accession>
<feature type="domain" description="Band 7" evidence="3">
    <location>
        <begin position="25"/>
        <end position="183"/>
    </location>
</feature>
<dbReference type="SUPFAM" id="SSF117892">
    <property type="entry name" value="Band 7/SPFH domain"/>
    <property type="match status" value="1"/>
</dbReference>
<keyword evidence="2" id="KW-0472">Membrane</keyword>
<reference evidence="5" key="1">
    <citation type="submission" date="2010-03" db="EMBL/GenBank/DDBJ databases">
        <title>The complete genome of Mycoplasma crocodyli MP145.</title>
        <authorList>
            <person name="Glass J.I."/>
            <person name="Durkin A.S."/>
            <person name="Hostetler J."/>
            <person name="Jackson J."/>
            <person name="Johnson J."/>
            <person name="May M.A."/>
            <person name="Paralanov V."/>
            <person name="Radune D."/>
            <person name="Szczypinski B."/>
            <person name="Brown D.R."/>
        </authorList>
    </citation>
    <scope>NUCLEOTIDE SEQUENCE [LARGE SCALE GENOMIC DNA]</scope>
    <source>
        <strain evidence="5">ATCC 51981 / MP145</strain>
    </source>
</reference>
<dbReference type="GO" id="GO:0005886">
    <property type="term" value="C:plasma membrane"/>
    <property type="evidence" value="ECO:0007669"/>
    <property type="project" value="UniProtKB-ARBA"/>
</dbReference>
<name>D5E6C1_MYCCM</name>
<feature type="transmembrane region" description="Helical" evidence="2">
    <location>
        <begin position="6"/>
        <end position="30"/>
    </location>
</feature>
<keyword evidence="2" id="KW-0812">Transmembrane</keyword>
<reference evidence="4 5" key="3">
    <citation type="journal article" date="2011" name="J. Bacteriol.">
        <title>Genome sequences of Mycoplasma alligatoris A21JP2T and Mycoplasma crocodyli MP145T.</title>
        <authorList>
            <person name="Brown D.R."/>
            <person name="Farmerie W.G."/>
            <person name="May M."/>
            <person name="Benders G.A."/>
            <person name="Durkin A.S."/>
            <person name="Hlavinka K."/>
            <person name="Hostetler J."/>
            <person name="Jackson J."/>
            <person name="Johnson J."/>
            <person name="Miller R.H."/>
            <person name="Paralanov V."/>
            <person name="Radune D."/>
            <person name="Szczypinski B."/>
            <person name="Glass J.I."/>
        </authorList>
    </citation>
    <scope>NUCLEOTIDE SEQUENCE [LARGE SCALE GENOMIC DNA]</scope>
    <source>
        <strain evidence="5">ATCC 51981 / MP145</strain>
    </source>
</reference>
<proteinExistence type="inferred from homology"/>
<dbReference type="AlphaFoldDB" id="D5E6C1"/>
<organism evidence="4 5">
    <name type="scientific">Mycoplasma crocodyli (strain ATCC 51981 / MP145)</name>
    <dbReference type="NCBI Taxonomy" id="512564"/>
    <lineage>
        <taxon>Bacteria</taxon>
        <taxon>Bacillati</taxon>
        <taxon>Mycoplasmatota</taxon>
        <taxon>Mollicutes</taxon>
        <taxon>Mycoplasmataceae</taxon>
        <taxon>Mycoplasma</taxon>
    </lineage>
</organism>
<gene>
    <name evidence="4" type="ordered locus">MCRO_0714</name>
</gene>
<evidence type="ECO:0000313" key="4">
    <source>
        <dbReference type="EMBL" id="ADE19439.1"/>
    </source>
</evidence>
<dbReference type="Gene3D" id="3.30.479.30">
    <property type="entry name" value="Band 7 domain"/>
    <property type="match status" value="1"/>
</dbReference>
<dbReference type="InterPro" id="IPR001972">
    <property type="entry name" value="Stomatin_HflK_fam"/>
</dbReference>
<dbReference type="InterPro" id="IPR050710">
    <property type="entry name" value="Band7/mec-2_domain"/>
</dbReference>
<dbReference type="KEGG" id="mcd:MCRO_0714"/>
<dbReference type="EMBL" id="CP001991">
    <property type="protein sequence ID" value="ADE19439.1"/>
    <property type="molecule type" value="Genomic_DNA"/>
</dbReference>
<dbReference type="Pfam" id="PF01145">
    <property type="entry name" value="Band_7"/>
    <property type="match status" value="1"/>
</dbReference>
<dbReference type="PANTHER" id="PTHR43327:SF10">
    <property type="entry name" value="STOMATIN-LIKE PROTEIN 2, MITOCHONDRIAL"/>
    <property type="match status" value="1"/>
</dbReference>
<dbReference type="SMART" id="SM00244">
    <property type="entry name" value="PHB"/>
    <property type="match status" value="1"/>
</dbReference>
<evidence type="ECO:0000256" key="1">
    <source>
        <dbReference type="ARBA" id="ARBA00008164"/>
    </source>
</evidence>
<dbReference type="RefSeq" id="WP_013054216.1">
    <property type="nucleotide sequence ID" value="NC_014014.1"/>
</dbReference>
<dbReference type="InterPro" id="IPR036013">
    <property type="entry name" value="Band_7/SPFH_dom_sf"/>
</dbReference>
<reference key="2">
    <citation type="submission" date="2010-03" db="EMBL/GenBank/DDBJ databases">
        <authorList>
            <person name="Ma Z."/>
            <person name="Wang X."/>
            <person name="Liu H."/>
        </authorList>
    </citation>
    <scope>NUCLEOTIDE SEQUENCE</scope>
    <source>
        <strain>MP145</strain>
    </source>
</reference>
<dbReference type="CDD" id="cd08829">
    <property type="entry name" value="SPFH_paraslipin"/>
    <property type="match status" value="1"/>
</dbReference>
<dbReference type="InterPro" id="IPR001107">
    <property type="entry name" value="Band_7"/>
</dbReference>
<evidence type="ECO:0000256" key="2">
    <source>
        <dbReference type="SAM" id="Phobius"/>
    </source>
</evidence>
<dbReference type="PANTHER" id="PTHR43327">
    <property type="entry name" value="STOMATIN-LIKE PROTEIN 2, MITOCHONDRIAL"/>
    <property type="match status" value="1"/>
</dbReference>
<dbReference type="FunFam" id="3.30.479.30:FF:000004">
    <property type="entry name" value="Putative membrane protease family, stomatin"/>
    <property type="match status" value="1"/>
</dbReference>
<comment type="similarity">
    <text evidence="1">Belongs to the band 7/mec-2 family.</text>
</comment>
<dbReference type="HOGENOM" id="CLU_024949_2_1_14"/>
<sequence length="297" mass="32927">MTTGIIILIVLSAVLLIALIIVLATSIRVVQPTNFYIIERLGSYKKTWENGIHVKLPFIEKIGVVNNYKEKVLDFEPQDIITKDNVSIKVDTVVFFQITDGKKFAYGAEQPIFALEKLASTTLRNLLGELELDETLTSRETVNAKLTLTLDEASDSWGIKVHRVELKNITPPKAVQMAMEKQMQAEREKRAAILEAEGRKEAAIKVSEGHKASLILEAQGQKESSILKAEAHKKSIELLNQTNITNQVLTYKAIEGLEKLANGNATKIIIPPNLQSVASIMGTAAEILNDKETKLKK</sequence>
<evidence type="ECO:0000259" key="3">
    <source>
        <dbReference type="SMART" id="SM00244"/>
    </source>
</evidence>
<dbReference type="GO" id="GO:0098552">
    <property type="term" value="C:side of membrane"/>
    <property type="evidence" value="ECO:0007669"/>
    <property type="project" value="UniProtKB-ARBA"/>
</dbReference>
<dbReference type="STRING" id="512564.MCRO_0714"/>
<evidence type="ECO:0000313" key="5">
    <source>
        <dbReference type="Proteomes" id="UP000001845"/>
    </source>
</evidence>
<keyword evidence="2" id="KW-1133">Transmembrane helix</keyword>
<dbReference type="Proteomes" id="UP000001845">
    <property type="component" value="Chromosome"/>
</dbReference>
<keyword evidence="5" id="KW-1185">Reference proteome</keyword>
<dbReference type="eggNOG" id="COG0330">
    <property type="taxonomic scope" value="Bacteria"/>
</dbReference>